<proteinExistence type="predicted"/>
<dbReference type="AlphaFoldDB" id="A0A0F8ZX06"/>
<dbReference type="SUPFAM" id="SSF49265">
    <property type="entry name" value="Fibronectin type III"/>
    <property type="match status" value="1"/>
</dbReference>
<dbReference type="PROSITE" id="PS50853">
    <property type="entry name" value="FN3"/>
    <property type="match status" value="1"/>
</dbReference>
<protein>
    <recommendedName>
        <fullName evidence="1">Fibronectin type-III domain-containing protein</fullName>
    </recommendedName>
</protein>
<feature type="domain" description="Fibronectin type-III" evidence="1">
    <location>
        <begin position="61"/>
        <end position="151"/>
    </location>
</feature>
<sequence length="254" mass="28859">MARVKIPRPQAELKLRKWPAGRVSQLKLFLGHLQEAVGVSLAAQVEQSPKRKFSEFVPKIVPQDVTVDVEYREIRIFFEPPKGEKNLLFYEYDISSTAGFFNVDRFASPEPIYVFAGLDDGLTFYLRARVVTKNGEVGPWSETESATTPLAQAFGIRDGTEFQTRVTNNAFYPWQVVWERTYTAIGGKTYYAVDYDVSVFRKYGTGGSVEWSDIEFKWMDKSVSSSPLFVQTGRTFDISTYASNGTFSQSAFYE</sequence>
<evidence type="ECO:0000259" key="1">
    <source>
        <dbReference type="PROSITE" id="PS50853"/>
    </source>
</evidence>
<feature type="non-terminal residue" evidence="2">
    <location>
        <position position="254"/>
    </location>
</feature>
<gene>
    <name evidence="2" type="ORF">LCGC14_2918890</name>
</gene>
<organism evidence="2">
    <name type="scientific">marine sediment metagenome</name>
    <dbReference type="NCBI Taxonomy" id="412755"/>
    <lineage>
        <taxon>unclassified sequences</taxon>
        <taxon>metagenomes</taxon>
        <taxon>ecological metagenomes</taxon>
    </lineage>
</organism>
<dbReference type="CDD" id="cd00063">
    <property type="entry name" value="FN3"/>
    <property type="match status" value="1"/>
</dbReference>
<reference evidence="2" key="1">
    <citation type="journal article" date="2015" name="Nature">
        <title>Complex archaea that bridge the gap between prokaryotes and eukaryotes.</title>
        <authorList>
            <person name="Spang A."/>
            <person name="Saw J.H."/>
            <person name="Jorgensen S.L."/>
            <person name="Zaremba-Niedzwiedzka K."/>
            <person name="Martijn J."/>
            <person name="Lind A.E."/>
            <person name="van Eijk R."/>
            <person name="Schleper C."/>
            <person name="Guy L."/>
            <person name="Ettema T.J."/>
        </authorList>
    </citation>
    <scope>NUCLEOTIDE SEQUENCE</scope>
</reference>
<dbReference type="Gene3D" id="2.60.40.10">
    <property type="entry name" value="Immunoglobulins"/>
    <property type="match status" value="1"/>
</dbReference>
<name>A0A0F8ZX06_9ZZZZ</name>
<accession>A0A0F8ZX06</accession>
<dbReference type="EMBL" id="LAZR01057954">
    <property type="protein sequence ID" value="KKK70944.1"/>
    <property type="molecule type" value="Genomic_DNA"/>
</dbReference>
<evidence type="ECO:0000313" key="2">
    <source>
        <dbReference type="EMBL" id="KKK70944.1"/>
    </source>
</evidence>
<dbReference type="InterPro" id="IPR003961">
    <property type="entry name" value="FN3_dom"/>
</dbReference>
<comment type="caution">
    <text evidence="2">The sequence shown here is derived from an EMBL/GenBank/DDBJ whole genome shotgun (WGS) entry which is preliminary data.</text>
</comment>
<dbReference type="InterPro" id="IPR036116">
    <property type="entry name" value="FN3_sf"/>
</dbReference>
<dbReference type="InterPro" id="IPR013783">
    <property type="entry name" value="Ig-like_fold"/>
</dbReference>